<keyword evidence="2" id="KW-1185">Reference proteome</keyword>
<evidence type="ECO:0000313" key="1">
    <source>
        <dbReference type="EMBL" id="KQB36697.1"/>
    </source>
</evidence>
<sequence length="91" mass="10464">MKKKYGENNYKSSFKLDDLVRYCINNNDKLFEDPKISVDAKKALEAINSNSIRKYLNDMVHESLRNGSPESVENIADNIRGLIQKILSNEN</sequence>
<dbReference type="InParanoid" id="A0A0Q0S0X5"/>
<proteinExistence type="predicted"/>
<organism evidence="1 2">
    <name type="scientific">Acidiplasma cupricumulans</name>
    <dbReference type="NCBI Taxonomy" id="312540"/>
    <lineage>
        <taxon>Archaea</taxon>
        <taxon>Methanobacteriati</taxon>
        <taxon>Thermoplasmatota</taxon>
        <taxon>Thermoplasmata</taxon>
        <taxon>Thermoplasmatales</taxon>
        <taxon>Ferroplasmaceae</taxon>
        <taxon>Acidiplasma</taxon>
    </lineage>
</organism>
<gene>
    <name evidence="1" type="ORF">AOG55_03285</name>
</gene>
<accession>A0A0Q0S0X5</accession>
<comment type="caution">
    <text evidence="1">The sequence shown here is derived from an EMBL/GenBank/DDBJ whole genome shotgun (WGS) entry which is preliminary data.</text>
</comment>
<dbReference type="EMBL" id="LKBH01000014">
    <property type="protein sequence ID" value="KQB36697.1"/>
    <property type="molecule type" value="Genomic_DNA"/>
</dbReference>
<name>A0A0Q0S0X5_9ARCH</name>
<dbReference type="Proteomes" id="UP000050301">
    <property type="component" value="Unassembled WGS sequence"/>
</dbReference>
<dbReference type="AlphaFoldDB" id="A0A0Q0S0X5"/>
<reference evidence="1 2" key="1">
    <citation type="submission" date="2015-09" db="EMBL/GenBank/DDBJ databases">
        <title>Heavy metals and arsenic resistance mechanisms in polyextremophilic archaea of the family Ferroplasmaceae.</title>
        <authorList>
            <person name="Bulaev A.G."/>
            <person name="Kanygina A.V."/>
        </authorList>
    </citation>
    <scope>NUCLEOTIDE SEQUENCE [LARGE SCALE GENOMIC DNA]</scope>
    <source>
        <strain evidence="1 2">BH2</strain>
    </source>
</reference>
<protein>
    <submittedName>
        <fullName evidence="1">Uncharacterized protein</fullName>
    </submittedName>
</protein>
<evidence type="ECO:0000313" key="2">
    <source>
        <dbReference type="Proteomes" id="UP000050301"/>
    </source>
</evidence>